<dbReference type="SUPFAM" id="SSF53448">
    <property type="entry name" value="Nucleotide-diphospho-sugar transferases"/>
    <property type="match status" value="1"/>
</dbReference>
<dbReference type="InterPro" id="IPR011004">
    <property type="entry name" value="Trimer_LpxA-like_sf"/>
</dbReference>
<sequence length="371" mass="41649">MRGNNVLGVIFSNMHDDFVHELTTVRTLGSIPFGGRYRLIDFPLSNMVNSGINKVGVVTKLNYQSMMDHLGSGKAWDLSRKHDGLFILPPFGQGNAVYTNRIQALSGIANFLKHSNEEYVMMSDCNYVVNFDMQKMLQAHITSQADITIAYKDGVRPTSAKNITVLNLDEYDRIRSVDVDPVGTTKCNFGLNVYLMRKEYLEWLISDAVSRNIQDFLRDIIQARVATSRIFGYHVEEYVGAISSLNDYFRVNMDLLKQDVSSQLFERNRPVYTKVRDDMPTRYGIGASVKGSLIADGCLIEGEVENSILFRGVHIGKGCSVKNSIIGQDTTLCDDAKISYVVTDKNVVLQPGRTLMGYETYPVFIEKNAVV</sequence>
<dbReference type="RefSeq" id="WP_090266785.1">
    <property type="nucleotide sequence ID" value="NZ_AP023321.1"/>
</dbReference>
<dbReference type="AlphaFoldDB" id="A0A7I8D1X5"/>
<dbReference type="InterPro" id="IPR011831">
    <property type="entry name" value="ADP-Glc_PPase"/>
</dbReference>
<reference evidence="6" key="1">
    <citation type="submission" date="2020-07" db="EMBL/GenBank/DDBJ databases">
        <title>Complete genome sequencing of Clostridia bacterium strain 12CBH8.</title>
        <authorList>
            <person name="Sakamoto M."/>
            <person name="Murakami T."/>
            <person name="Mori H."/>
        </authorList>
    </citation>
    <scope>NUCLEOTIDE SEQUENCE [LARGE SCALE GENOMIC DNA]</scope>
    <source>
        <strain evidence="6">12CBH8</strain>
    </source>
</reference>
<evidence type="ECO:0000259" key="4">
    <source>
        <dbReference type="Pfam" id="PF24894"/>
    </source>
</evidence>
<feature type="domain" description="Nucleotidyl transferase" evidence="3">
    <location>
        <begin position="22"/>
        <end position="245"/>
    </location>
</feature>
<evidence type="ECO:0000256" key="2">
    <source>
        <dbReference type="ARBA" id="ARBA00023056"/>
    </source>
</evidence>
<dbReference type="NCBIfam" id="TIGR02092">
    <property type="entry name" value="glgD"/>
    <property type="match status" value="1"/>
</dbReference>
<proteinExistence type="inferred from homology"/>
<dbReference type="PANTHER" id="PTHR43523">
    <property type="entry name" value="GLUCOSE-1-PHOSPHATE ADENYLYLTRANSFERASE-RELATED"/>
    <property type="match status" value="1"/>
</dbReference>
<evidence type="ECO:0000313" key="6">
    <source>
        <dbReference type="Proteomes" id="UP000593890"/>
    </source>
</evidence>
<dbReference type="Proteomes" id="UP000593890">
    <property type="component" value="Chromosome"/>
</dbReference>
<dbReference type="PANTHER" id="PTHR43523:SF6">
    <property type="entry name" value="GLYCOGEN BIOSYNTHESIS PROTEIN GLGD"/>
    <property type="match status" value="1"/>
</dbReference>
<evidence type="ECO:0000259" key="3">
    <source>
        <dbReference type="Pfam" id="PF00483"/>
    </source>
</evidence>
<dbReference type="CDD" id="cd04651">
    <property type="entry name" value="LbH_G1P_AT_C"/>
    <property type="match status" value="1"/>
</dbReference>
<dbReference type="SUPFAM" id="SSF51161">
    <property type="entry name" value="Trimeric LpxA-like enzymes"/>
    <property type="match status" value="1"/>
</dbReference>
<name>A0A7I8D1X5_9FIRM</name>
<feature type="domain" description="Glucose-1-phosphate adenylyltransferase/Bifunctional protein GlmU-like C-terminal hexapeptide" evidence="4">
    <location>
        <begin position="288"/>
        <end position="354"/>
    </location>
</feature>
<comment type="similarity">
    <text evidence="1">Belongs to the bacterial/plant glucose-1-phosphate adenylyltransferase family.</text>
</comment>
<dbReference type="Gene3D" id="3.90.550.10">
    <property type="entry name" value="Spore Coat Polysaccharide Biosynthesis Protein SpsA, Chain A"/>
    <property type="match status" value="1"/>
</dbReference>
<protein>
    <submittedName>
        <fullName evidence="5">Glucose-1-phosphate adenylyltransferase subunit GlgD</fullName>
    </submittedName>
</protein>
<dbReference type="Pfam" id="PF24894">
    <property type="entry name" value="Hexapep_GlmU"/>
    <property type="match status" value="1"/>
</dbReference>
<dbReference type="CDD" id="cd02508">
    <property type="entry name" value="ADP_Glucose_PP"/>
    <property type="match status" value="1"/>
</dbReference>
<dbReference type="EMBL" id="AP023321">
    <property type="protein sequence ID" value="BCI60005.1"/>
    <property type="molecule type" value="Genomic_DNA"/>
</dbReference>
<dbReference type="InterPro" id="IPR056818">
    <property type="entry name" value="GlmU/GlgC-like_hexapep"/>
</dbReference>
<evidence type="ECO:0000313" key="5">
    <source>
        <dbReference type="EMBL" id="BCI60005.1"/>
    </source>
</evidence>
<dbReference type="Pfam" id="PF00483">
    <property type="entry name" value="NTP_transferase"/>
    <property type="match status" value="1"/>
</dbReference>
<dbReference type="GO" id="GO:0005978">
    <property type="term" value="P:glycogen biosynthetic process"/>
    <property type="evidence" value="ECO:0007669"/>
    <property type="project" value="UniProtKB-KW"/>
</dbReference>
<gene>
    <name evidence="5" type="primary">glgC_2</name>
    <name evidence="5" type="ORF">C12CBH8_06440</name>
</gene>
<keyword evidence="5" id="KW-0808">Transferase</keyword>
<dbReference type="InterPro" id="IPR029044">
    <property type="entry name" value="Nucleotide-diphossugar_trans"/>
</dbReference>
<accession>A0A7I8D1X5</accession>
<dbReference type="KEGG" id="sman:C12CBH8_06440"/>
<dbReference type="GO" id="GO:0008878">
    <property type="term" value="F:glucose-1-phosphate adenylyltransferase activity"/>
    <property type="evidence" value="ECO:0007669"/>
    <property type="project" value="InterPro"/>
</dbReference>
<keyword evidence="5" id="KW-0548">Nucleotidyltransferase</keyword>
<dbReference type="InterPro" id="IPR011832">
    <property type="entry name" value="GlgDAde_trans"/>
</dbReference>
<evidence type="ECO:0000256" key="1">
    <source>
        <dbReference type="ARBA" id="ARBA00010443"/>
    </source>
</evidence>
<keyword evidence="2" id="KW-0320">Glycogen biosynthesis</keyword>
<keyword evidence="6" id="KW-1185">Reference proteome</keyword>
<organism evidence="5 6">
    <name type="scientific">Solibaculum mannosilyticum</name>
    <dbReference type="NCBI Taxonomy" id="2780922"/>
    <lineage>
        <taxon>Bacteria</taxon>
        <taxon>Bacillati</taxon>
        <taxon>Bacillota</taxon>
        <taxon>Clostridia</taxon>
        <taxon>Eubacteriales</taxon>
        <taxon>Oscillospiraceae</taxon>
        <taxon>Solibaculum</taxon>
    </lineage>
</organism>
<dbReference type="Gene3D" id="2.160.10.10">
    <property type="entry name" value="Hexapeptide repeat proteins"/>
    <property type="match status" value="1"/>
</dbReference>
<dbReference type="InterPro" id="IPR005835">
    <property type="entry name" value="NTP_transferase_dom"/>
</dbReference>